<organism evidence="2 3">
    <name type="scientific">Piloderma croceum (strain F 1598)</name>
    <dbReference type="NCBI Taxonomy" id="765440"/>
    <lineage>
        <taxon>Eukaryota</taxon>
        <taxon>Fungi</taxon>
        <taxon>Dikarya</taxon>
        <taxon>Basidiomycota</taxon>
        <taxon>Agaricomycotina</taxon>
        <taxon>Agaricomycetes</taxon>
        <taxon>Agaricomycetidae</taxon>
        <taxon>Atheliales</taxon>
        <taxon>Atheliaceae</taxon>
        <taxon>Piloderma</taxon>
    </lineage>
</organism>
<dbReference type="InParanoid" id="A0A0C3BAI2"/>
<dbReference type="InterPro" id="IPR013149">
    <property type="entry name" value="ADH-like_C"/>
</dbReference>
<dbReference type="InterPro" id="IPR036291">
    <property type="entry name" value="NAD(P)-bd_dom_sf"/>
</dbReference>
<dbReference type="Pfam" id="PF08240">
    <property type="entry name" value="ADH_N"/>
    <property type="match status" value="1"/>
</dbReference>
<reference evidence="2 3" key="1">
    <citation type="submission" date="2014-04" db="EMBL/GenBank/DDBJ databases">
        <authorList>
            <consortium name="DOE Joint Genome Institute"/>
            <person name="Kuo A."/>
            <person name="Tarkka M."/>
            <person name="Buscot F."/>
            <person name="Kohler A."/>
            <person name="Nagy L.G."/>
            <person name="Floudas D."/>
            <person name="Copeland A."/>
            <person name="Barry K.W."/>
            <person name="Cichocki N."/>
            <person name="Veneault-Fourrey C."/>
            <person name="LaButti K."/>
            <person name="Lindquist E.A."/>
            <person name="Lipzen A."/>
            <person name="Lundell T."/>
            <person name="Morin E."/>
            <person name="Murat C."/>
            <person name="Sun H."/>
            <person name="Tunlid A."/>
            <person name="Henrissat B."/>
            <person name="Grigoriev I.V."/>
            <person name="Hibbett D.S."/>
            <person name="Martin F."/>
            <person name="Nordberg H.P."/>
            <person name="Cantor M.N."/>
            <person name="Hua S.X."/>
        </authorList>
    </citation>
    <scope>NUCLEOTIDE SEQUENCE [LARGE SCALE GENOMIC DNA]</scope>
    <source>
        <strain evidence="2 3">F 1598</strain>
    </source>
</reference>
<dbReference type="HOGENOM" id="CLU_026673_16_1_1"/>
<dbReference type="Gene3D" id="3.40.50.720">
    <property type="entry name" value="NAD(P)-binding Rossmann-like Domain"/>
    <property type="match status" value="1"/>
</dbReference>
<evidence type="ECO:0000313" key="3">
    <source>
        <dbReference type="Proteomes" id="UP000054166"/>
    </source>
</evidence>
<dbReference type="Gene3D" id="3.90.180.10">
    <property type="entry name" value="Medium-chain alcohol dehydrogenases, catalytic domain"/>
    <property type="match status" value="1"/>
</dbReference>
<dbReference type="SUPFAM" id="SSF50129">
    <property type="entry name" value="GroES-like"/>
    <property type="match status" value="1"/>
</dbReference>
<dbReference type="CDD" id="cd08249">
    <property type="entry name" value="enoyl_reductase_like"/>
    <property type="match status" value="1"/>
</dbReference>
<dbReference type="STRING" id="765440.A0A0C3BAI2"/>
<evidence type="ECO:0000259" key="1">
    <source>
        <dbReference type="SMART" id="SM00829"/>
    </source>
</evidence>
<dbReference type="AlphaFoldDB" id="A0A0C3BAI2"/>
<keyword evidence="3" id="KW-1185">Reference proteome</keyword>
<dbReference type="InterPro" id="IPR013154">
    <property type="entry name" value="ADH-like_N"/>
</dbReference>
<dbReference type="GO" id="GO:0016651">
    <property type="term" value="F:oxidoreductase activity, acting on NAD(P)H"/>
    <property type="evidence" value="ECO:0007669"/>
    <property type="project" value="InterPro"/>
</dbReference>
<protein>
    <recommendedName>
        <fullName evidence="1">Enoyl reductase (ER) domain-containing protein</fullName>
    </recommendedName>
</protein>
<sequence>MQALVTAPGNIAVVSRIPIPEPGSNEIRRIRVHSVALNPVDPLYVAHPPSQEYGRVIGSDIAGTIDKLGKNLASDHWNVGDRVAGLLQGATSGNKIASPGGFAEYAILESDLAFRIPENVSFDEAATVPLCLLTAAQALFIRLCLPSPFKNPYQHPSPPSRFRKATILVYSASTSLGLFTIQLAKLITPAINVIATASPSNHSLLRSLGVDGVFDYRSSTWVDDVKKSCGGGIDYAVDCISEDDTTGLISQCFVEGGSAAVGGEKRIAIIRSTAWDKSLVRRDVSPLYGAAWVGLGKEVFYNDGILPADPTQRTFAVAFFQYLSSSTSVFQIKPNPVRLMPGGLAKIVPDGFMLIGSGKVADREKKEMMNEEWMRKLSAEKLVYRVISLE</sequence>
<reference evidence="3" key="2">
    <citation type="submission" date="2015-01" db="EMBL/GenBank/DDBJ databases">
        <title>Evolutionary Origins and Diversification of the Mycorrhizal Mutualists.</title>
        <authorList>
            <consortium name="DOE Joint Genome Institute"/>
            <consortium name="Mycorrhizal Genomics Consortium"/>
            <person name="Kohler A."/>
            <person name="Kuo A."/>
            <person name="Nagy L.G."/>
            <person name="Floudas D."/>
            <person name="Copeland A."/>
            <person name="Barry K.W."/>
            <person name="Cichocki N."/>
            <person name="Veneault-Fourrey C."/>
            <person name="LaButti K."/>
            <person name="Lindquist E.A."/>
            <person name="Lipzen A."/>
            <person name="Lundell T."/>
            <person name="Morin E."/>
            <person name="Murat C."/>
            <person name="Riley R."/>
            <person name="Ohm R."/>
            <person name="Sun H."/>
            <person name="Tunlid A."/>
            <person name="Henrissat B."/>
            <person name="Grigoriev I.V."/>
            <person name="Hibbett D.S."/>
            <person name="Martin F."/>
        </authorList>
    </citation>
    <scope>NUCLEOTIDE SEQUENCE [LARGE SCALE GENOMIC DNA]</scope>
    <source>
        <strain evidence="3">F 1598</strain>
    </source>
</reference>
<dbReference type="InterPro" id="IPR011032">
    <property type="entry name" value="GroES-like_sf"/>
</dbReference>
<dbReference type="SMART" id="SM00829">
    <property type="entry name" value="PKS_ER"/>
    <property type="match status" value="1"/>
</dbReference>
<dbReference type="EMBL" id="KN833062">
    <property type="protein sequence ID" value="KIM74342.1"/>
    <property type="molecule type" value="Genomic_DNA"/>
</dbReference>
<dbReference type="InterPro" id="IPR020843">
    <property type="entry name" value="ER"/>
</dbReference>
<name>A0A0C3BAI2_PILCF</name>
<dbReference type="Pfam" id="PF00107">
    <property type="entry name" value="ADH_zinc_N"/>
    <property type="match status" value="1"/>
</dbReference>
<evidence type="ECO:0000313" key="2">
    <source>
        <dbReference type="EMBL" id="KIM74342.1"/>
    </source>
</evidence>
<dbReference type="OrthoDB" id="10257049at2759"/>
<dbReference type="PANTHER" id="PTHR45348:SF7">
    <property type="entry name" value="ZINC BINDING OXIDOREDUCTASE, PUTATIVE-RELATED"/>
    <property type="match status" value="1"/>
</dbReference>
<dbReference type="PANTHER" id="PTHR45348">
    <property type="entry name" value="HYPOTHETICAL OXIDOREDUCTASE (EUROFUNG)"/>
    <property type="match status" value="1"/>
</dbReference>
<feature type="domain" description="Enoyl reductase (ER)" evidence="1">
    <location>
        <begin position="6"/>
        <end position="330"/>
    </location>
</feature>
<dbReference type="SUPFAM" id="SSF51735">
    <property type="entry name" value="NAD(P)-binding Rossmann-fold domains"/>
    <property type="match status" value="1"/>
</dbReference>
<gene>
    <name evidence="2" type="ORF">PILCRDRAFT_80196</name>
</gene>
<proteinExistence type="predicted"/>
<accession>A0A0C3BAI2</accession>
<dbReference type="Proteomes" id="UP000054166">
    <property type="component" value="Unassembled WGS sequence"/>
</dbReference>
<dbReference type="InterPro" id="IPR047122">
    <property type="entry name" value="Trans-enoyl_RdTase-like"/>
</dbReference>